<reference evidence="1 2" key="1">
    <citation type="journal article" date="2019" name="Sci. Rep.">
        <title>Orb-weaving spider Araneus ventricosus genome elucidates the spidroin gene catalogue.</title>
        <authorList>
            <person name="Kono N."/>
            <person name="Nakamura H."/>
            <person name="Ohtoshi R."/>
            <person name="Moran D.A.P."/>
            <person name="Shinohara A."/>
            <person name="Yoshida Y."/>
            <person name="Fujiwara M."/>
            <person name="Mori M."/>
            <person name="Tomita M."/>
            <person name="Arakawa K."/>
        </authorList>
    </citation>
    <scope>NUCLEOTIDE SEQUENCE [LARGE SCALE GENOMIC DNA]</scope>
</reference>
<protein>
    <submittedName>
        <fullName evidence="1">Uncharacterized protein</fullName>
    </submittedName>
</protein>
<accession>A0A4Y2BQB5</accession>
<proteinExistence type="predicted"/>
<dbReference type="AlphaFoldDB" id="A0A4Y2BQB5"/>
<evidence type="ECO:0000313" key="2">
    <source>
        <dbReference type="Proteomes" id="UP000499080"/>
    </source>
</evidence>
<organism evidence="1 2">
    <name type="scientific">Araneus ventricosus</name>
    <name type="common">Orbweaver spider</name>
    <name type="synonym">Epeira ventricosa</name>
    <dbReference type="NCBI Taxonomy" id="182803"/>
    <lineage>
        <taxon>Eukaryota</taxon>
        <taxon>Metazoa</taxon>
        <taxon>Ecdysozoa</taxon>
        <taxon>Arthropoda</taxon>
        <taxon>Chelicerata</taxon>
        <taxon>Arachnida</taxon>
        <taxon>Araneae</taxon>
        <taxon>Araneomorphae</taxon>
        <taxon>Entelegynae</taxon>
        <taxon>Araneoidea</taxon>
        <taxon>Araneidae</taxon>
        <taxon>Araneus</taxon>
    </lineage>
</organism>
<evidence type="ECO:0000313" key="1">
    <source>
        <dbReference type="EMBL" id="GBL93897.1"/>
    </source>
</evidence>
<sequence length="99" mass="11219">MRSENADYCSVFGSEMIAIDMALDFVLEHELFATGFRVGGDEGERSHGSDLIQIKRISKKKKKKRSDYIPYYAGSVNMRCSPSKSDRYGLMKMEIIPVS</sequence>
<keyword evidence="2" id="KW-1185">Reference proteome</keyword>
<name>A0A4Y2BQB5_ARAVE</name>
<comment type="caution">
    <text evidence="1">The sequence shown here is derived from an EMBL/GenBank/DDBJ whole genome shotgun (WGS) entry which is preliminary data.</text>
</comment>
<dbReference type="Proteomes" id="UP000499080">
    <property type="component" value="Unassembled WGS sequence"/>
</dbReference>
<dbReference type="EMBL" id="BGPR01084054">
    <property type="protein sequence ID" value="GBL93897.1"/>
    <property type="molecule type" value="Genomic_DNA"/>
</dbReference>
<gene>
    <name evidence="1" type="ORF">AVEN_216016_1</name>
</gene>